<dbReference type="Proteomes" id="UP000078113">
    <property type="component" value="Unassembled WGS sequence"/>
</dbReference>
<evidence type="ECO:0000313" key="3">
    <source>
        <dbReference type="Proteomes" id="UP000078113"/>
    </source>
</evidence>
<dbReference type="AlphaFoldDB" id="A0A8X7T5E4"/>
<feature type="region of interest" description="Disordered" evidence="1">
    <location>
        <begin position="188"/>
        <end position="221"/>
    </location>
</feature>
<dbReference type="EMBL" id="LWDG02000111">
    <property type="protein sequence ID" value="KAE8269099.1"/>
    <property type="molecule type" value="Genomic_DNA"/>
</dbReference>
<keyword evidence="3" id="KW-1185">Reference proteome</keyword>
<reference evidence="2" key="2">
    <citation type="journal article" date="2019" name="IMA Fungus">
        <title>Genome sequencing and comparison of five Tilletia species to identify candidate genes for the detection of regulated species infecting wheat.</title>
        <authorList>
            <person name="Nguyen H.D.T."/>
            <person name="Sultana T."/>
            <person name="Kesanakurti P."/>
            <person name="Hambleton S."/>
        </authorList>
    </citation>
    <scope>NUCLEOTIDE SEQUENCE</scope>
    <source>
        <strain evidence="2">DAOMC 236422</strain>
    </source>
</reference>
<proteinExistence type="predicted"/>
<evidence type="ECO:0000256" key="1">
    <source>
        <dbReference type="SAM" id="MobiDB-lite"/>
    </source>
</evidence>
<protein>
    <submittedName>
        <fullName evidence="2">Uncharacterized protein</fullName>
    </submittedName>
</protein>
<gene>
    <name evidence="2" type="ORF">A4X09_0g3242</name>
</gene>
<comment type="caution">
    <text evidence="2">The sequence shown here is derived from an EMBL/GenBank/DDBJ whole genome shotgun (WGS) entry which is preliminary data.</text>
</comment>
<accession>A0A8X7T5E4</accession>
<evidence type="ECO:0000313" key="2">
    <source>
        <dbReference type="EMBL" id="KAE8269099.1"/>
    </source>
</evidence>
<reference evidence="2" key="1">
    <citation type="submission" date="2016-04" db="EMBL/GenBank/DDBJ databases">
        <authorList>
            <person name="Nguyen H.D."/>
            <person name="Samba Siva P."/>
            <person name="Cullis J."/>
            <person name="Levesque C.A."/>
            <person name="Hambleton S."/>
        </authorList>
    </citation>
    <scope>NUCLEOTIDE SEQUENCE</scope>
    <source>
        <strain evidence="2">DAOMC 236422</strain>
    </source>
</reference>
<name>A0A8X7T5E4_9BASI</name>
<feature type="compositionally biased region" description="Polar residues" evidence="1">
    <location>
        <begin position="188"/>
        <end position="208"/>
    </location>
</feature>
<feature type="compositionally biased region" description="Low complexity" evidence="1">
    <location>
        <begin position="125"/>
        <end position="139"/>
    </location>
</feature>
<organism evidence="2 3">
    <name type="scientific">Tilletia walkeri</name>
    <dbReference type="NCBI Taxonomy" id="117179"/>
    <lineage>
        <taxon>Eukaryota</taxon>
        <taxon>Fungi</taxon>
        <taxon>Dikarya</taxon>
        <taxon>Basidiomycota</taxon>
        <taxon>Ustilaginomycotina</taxon>
        <taxon>Exobasidiomycetes</taxon>
        <taxon>Tilletiales</taxon>
        <taxon>Tilletiaceae</taxon>
        <taxon>Tilletia</taxon>
    </lineage>
</organism>
<feature type="region of interest" description="Disordered" evidence="1">
    <location>
        <begin position="122"/>
        <end position="174"/>
    </location>
</feature>
<sequence length="262" mass="27878">MASHAPDTGARILPRLLAVLGQAEDSTAIKYLLSFLQEHRQGEFRITRKVYPDITYLNVHALGISFQLEPSASTTREVERIVTAIDIYNHAPEAFETGTETASKLQKKSDFRPFPTYPVPLATFRPRATSTPSSAPSPSGALNIDPSTSGTDLVRALGEPSRKGGGEGPIGRGPAAWMEWTGVLQIQPSTASSSPTDAVPSSQLQSNVEDPGKSGSATLDVPVQIMVELGGPGSRGPRRWEADSAGQSVWKVLTLSTPASSE</sequence>